<dbReference type="Pfam" id="PF00043">
    <property type="entry name" value="GST_C"/>
    <property type="match status" value="1"/>
</dbReference>
<evidence type="ECO:0000256" key="2">
    <source>
        <dbReference type="ARBA" id="ARBA00022768"/>
    </source>
</evidence>
<dbReference type="InterPro" id="IPR001662">
    <property type="entry name" value="EF1B_G_C"/>
</dbReference>
<accession>A0A1T3CFW1</accession>
<dbReference type="Proteomes" id="UP000191004">
    <property type="component" value="Unassembled WGS sequence"/>
</dbReference>
<dbReference type="OrthoDB" id="249703at2759"/>
<dbReference type="Gene3D" id="3.30.70.1010">
    <property type="entry name" value="Translation elongation factor EF1B, gamma chain, conserved domain"/>
    <property type="match status" value="1"/>
</dbReference>
<comment type="similarity">
    <text evidence="1">Belongs to the GST superfamily.</text>
</comment>
<feature type="region of interest" description="Disordered" evidence="5">
    <location>
        <begin position="213"/>
        <end position="252"/>
    </location>
</feature>
<dbReference type="SUPFAM" id="SSF47616">
    <property type="entry name" value="GST C-terminal domain-like"/>
    <property type="match status" value="1"/>
</dbReference>
<evidence type="ECO:0000259" key="6">
    <source>
        <dbReference type="PROSITE" id="PS50040"/>
    </source>
</evidence>
<reference evidence="9 10" key="1">
    <citation type="submission" date="2016-04" db="EMBL/GenBank/DDBJ databases">
        <title>Multiple horizontal gene transfer events from other fungi enriched the ability of the initially mycotrophic fungus Trichoderma (Ascomycota) to feed on dead plant biomass.</title>
        <authorList>
            <person name="Atanasova L."/>
            <person name="Chenthamara K."/>
            <person name="Zhang J."/>
            <person name="Grujic M."/>
            <person name="Henrissat B."/>
            <person name="Kuo A."/>
            <person name="Aertz A."/>
            <person name="Salamov A."/>
            <person name="Lipzen A."/>
            <person name="Labutti K."/>
            <person name="Barry K."/>
            <person name="Miao Y."/>
            <person name="Rahimi M.J."/>
            <person name="Shen Q."/>
            <person name="Grigoriev I.V."/>
            <person name="Kubicek C.P."/>
            <person name="Druzhinina I.S."/>
        </authorList>
    </citation>
    <scope>NUCLEOTIDE SEQUENCE [LARGE SCALE GENOMIC DNA]</scope>
    <source>
        <strain evidence="9 10">NJAU 4742</strain>
    </source>
</reference>
<keyword evidence="10" id="KW-1185">Reference proteome</keyword>
<dbReference type="InterPro" id="IPR004046">
    <property type="entry name" value="GST_C"/>
</dbReference>
<dbReference type="SUPFAM" id="SSF89942">
    <property type="entry name" value="eEF1-gamma domain"/>
    <property type="match status" value="1"/>
</dbReference>
<dbReference type="AlphaFoldDB" id="A0A1T3CFW1"/>
<dbReference type="PROSITE" id="PS50405">
    <property type="entry name" value="GST_CTER"/>
    <property type="match status" value="1"/>
</dbReference>
<protein>
    <submittedName>
        <fullName evidence="9">Elongation factor 1, gamma chain</fullName>
    </submittedName>
</protein>
<dbReference type="InterPro" id="IPR050802">
    <property type="entry name" value="EF-GSTs"/>
</dbReference>
<evidence type="ECO:0000256" key="4">
    <source>
        <dbReference type="PROSITE-ProRule" id="PRU00519"/>
    </source>
</evidence>
<dbReference type="CDD" id="cd03044">
    <property type="entry name" value="GST_N_EF1Bgamma"/>
    <property type="match status" value="1"/>
</dbReference>
<keyword evidence="3 4" id="KW-0648">Protein biosynthesis</keyword>
<dbReference type="PANTHER" id="PTHR43986:SF1">
    <property type="entry name" value="ELONGATION FACTOR 1-GAMMA"/>
    <property type="match status" value="1"/>
</dbReference>
<evidence type="ECO:0000313" key="10">
    <source>
        <dbReference type="Proteomes" id="UP000191004"/>
    </source>
</evidence>
<proteinExistence type="inferred from homology"/>
<dbReference type="Gene3D" id="1.20.1050.10">
    <property type="match status" value="1"/>
</dbReference>
<dbReference type="SFLD" id="SFLDG00358">
    <property type="entry name" value="Main_(cytGST)"/>
    <property type="match status" value="1"/>
</dbReference>
<dbReference type="InterPro" id="IPR004045">
    <property type="entry name" value="Glutathione_S-Trfase_N"/>
</dbReference>
<dbReference type="PANTHER" id="PTHR43986">
    <property type="entry name" value="ELONGATION FACTOR 1-GAMMA"/>
    <property type="match status" value="1"/>
</dbReference>
<dbReference type="GO" id="GO:0003746">
    <property type="term" value="F:translation elongation factor activity"/>
    <property type="evidence" value="ECO:0007669"/>
    <property type="project" value="UniProtKB-UniRule"/>
</dbReference>
<evidence type="ECO:0000256" key="3">
    <source>
        <dbReference type="ARBA" id="ARBA00022917"/>
    </source>
</evidence>
<sequence>MAFGTLFTTADQPRATAIKAVAKANGLELNISNVEAGKATAEHLKAHPLGKYPAFLGEDGFALSESIAIAIYVTSQNEKTTLLGKTKQDYASILRWMSYFNTEVAPKIGAWIRPLTGASPYNKKAVDDLSKEVARAVDAAEEHLTHHTYLVGERITLADLFSAGLLYRGFQYFFDKQWRQQHPAVTRWYETIVNQPIYTAVAEKLPFLETPVLTNTPPKKPEHPKPVAKPAPAPKAAAEEEEEPAAAPKAKHPLEALPKASLPLDEWKRQYSNSETPAALAWFWENVKFDEYSIWKVAYKYNDELAMTFMSNNLIGGFNNRLEGSRKYLFGCTSVYGTNNDSVIEGAFVIRGQDYVPVFDVAPDYESYEFTKLDPNNPDDRAFVEAQWSWDKPVIVNGKEYPHADGHVFK</sequence>
<evidence type="ECO:0000259" key="8">
    <source>
        <dbReference type="PROSITE" id="PS50405"/>
    </source>
</evidence>
<dbReference type="InterPro" id="IPR036282">
    <property type="entry name" value="Glutathione-S-Trfase_C_sf"/>
</dbReference>
<feature type="domain" description="GST N-terminal" evidence="7">
    <location>
        <begin position="2"/>
        <end position="81"/>
    </location>
</feature>
<dbReference type="PROSITE" id="PS50040">
    <property type="entry name" value="EF1G_C"/>
    <property type="match status" value="1"/>
</dbReference>
<keyword evidence="2 4" id="KW-0251">Elongation factor</keyword>
<dbReference type="InterPro" id="IPR036433">
    <property type="entry name" value="EF1B_G_C_sf"/>
</dbReference>
<dbReference type="FunFam" id="1.20.1050.10:FF:000006">
    <property type="entry name" value="Elongation factor 1 gamma"/>
    <property type="match status" value="1"/>
</dbReference>
<dbReference type="FunFam" id="3.30.70.1010:FF:000001">
    <property type="entry name" value="Elongation factor 1-gamma 1"/>
    <property type="match status" value="1"/>
</dbReference>
<evidence type="ECO:0000256" key="1">
    <source>
        <dbReference type="ARBA" id="ARBA00007409"/>
    </source>
</evidence>
<evidence type="ECO:0000259" key="7">
    <source>
        <dbReference type="PROSITE" id="PS50404"/>
    </source>
</evidence>
<gene>
    <name evidence="9" type="ORF">A0O28_0000750</name>
</gene>
<name>A0A1T3CFW1_9HYPO</name>
<feature type="domain" description="EF-1-gamma C-terminal" evidence="6">
    <location>
        <begin position="250"/>
        <end position="410"/>
    </location>
</feature>
<evidence type="ECO:0000256" key="5">
    <source>
        <dbReference type="SAM" id="MobiDB-lite"/>
    </source>
</evidence>
<dbReference type="EMBL" id="LVVK01000017">
    <property type="protein sequence ID" value="OPB39996.1"/>
    <property type="molecule type" value="Genomic_DNA"/>
</dbReference>
<evidence type="ECO:0000313" key="9">
    <source>
        <dbReference type="EMBL" id="OPB39996.1"/>
    </source>
</evidence>
<dbReference type="GO" id="GO:0005634">
    <property type="term" value="C:nucleus"/>
    <property type="evidence" value="ECO:0007669"/>
    <property type="project" value="TreeGrafter"/>
</dbReference>
<comment type="caution">
    <text evidence="9">The sequence shown here is derived from an EMBL/GenBank/DDBJ whole genome shotgun (WGS) entry which is preliminary data.</text>
</comment>
<dbReference type="Pfam" id="PF02798">
    <property type="entry name" value="GST_N"/>
    <property type="match status" value="1"/>
</dbReference>
<dbReference type="InterPro" id="IPR040079">
    <property type="entry name" value="Glutathione_S-Trfase"/>
</dbReference>
<dbReference type="SMART" id="SM01183">
    <property type="entry name" value="EF1G"/>
    <property type="match status" value="1"/>
</dbReference>
<dbReference type="FunFam" id="3.40.30.10:FF:000142">
    <property type="entry name" value="Elongation factor 1 gamma"/>
    <property type="match status" value="1"/>
</dbReference>
<feature type="domain" description="GST C-terminal" evidence="8">
    <location>
        <begin position="86"/>
        <end position="212"/>
    </location>
</feature>
<dbReference type="GO" id="GO:0005737">
    <property type="term" value="C:cytoplasm"/>
    <property type="evidence" value="ECO:0007669"/>
    <property type="project" value="TreeGrafter"/>
</dbReference>
<dbReference type="Pfam" id="PF00647">
    <property type="entry name" value="EF1G"/>
    <property type="match status" value="1"/>
</dbReference>
<dbReference type="SFLD" id="SFLDS00019">
    <property type="entry name" value="Glutathione_Transferase_(cytos"/>
    <property type="match status" value="1"/>
</dbReference>
<dbReference type="Gene3D" id="3.40.30.10">
    <property type="entry name" value="Glutaredoxin"/>
    <property type="match status" value="1"/>
</dbReference>
<organism evidence="9 10">
    <name type="scientific">Trichoderma guizhouense</name>
    <dbReference type="NCBI Taxonomy" id="1491466"/>
    <lineage>
        <taxon>Eukaryota</taxon>
        <taxon>Fungi</taxon>
        <taxon>Dikarya</taxon>
        <taxon>Ascomycota</taxon>
        <taxon>Pezizomycotina</taxon>
        <taxon>Sordariomycetes</taxon>
        <taxon>Hypocreomycetidae</taxon>
        <taxon>Hypocreales</taxon>
        <taxon>Hypocreaceae</taxon>
        <taxon>Trichoderma</taxon>
    </lineage>
</organism>
<dbReference type="InterPro" id="IPR036249">
    <property type="entry name" value="Thioredoxin-like_sf"/>
</dbReference>
<dbReference type="SUPFAM" id="SSF52833">
    <property type="entry name" value="Thioredoxin-like"/>
    <property type="match status" value="1"/>
</dbReference>
<dbReference type="InterPro" id="IPR010987">
    <property type="entry name" value="Glutathione-S-Trfase_C-like"/>
</dbReference>
<dbReference type="CDD" id="cd03181">
    <property type="entry name" value="GST_C_EF1Bgamma_like"/>
    <property type="match status" value="1"/>
</dbReference>
<dbReference type="PROSITE" id="PS50404">
    <property type="entry name" value="GST_NTER"/>
    <property type="match status" value="1"/>
</dbReference>